<feature type="domain" description="O-acyltransferase WSD1 C-terminal" evidence="12">
    <location>
        <begin position="396"/>
        <end position="482"/>
    </location>
</feature>
<dbReference type="OrthoDB" id="619536at2759"/>
<evidence type="ECO:0000256" key="4">
    <source>
        <dbReference type="ARBA" id="ARBA00005189"/>
    </source>
</evidence>
<evidence type="ECO:0000259" key="11">
    <source>
        <dbReference type="Pfam" id="PF03007"/>
    </source>
</evidence>
<dbReference type="UniPathway" id="UPA00282"/>
<comment type="catalytic activity">
    <reaction evidence="10">
        <text>an acyl-CoA + a 1,2-diacyl-sn-glycerol = a triacyl-sn-glycerol + CoA</text>
        <dbReference type="Rhea" id="RHEA:10868"/>
        <dbReference type="ChEBI" id="CHEBI:17815"/>
        <dbReference type="ChEBI" id="CHEBI:57287"/>
        <dbReference type="ChEBI" id="CHEBI:58342"/>
        <dbReference type="ChEBI" id="CHEBI:64615"/>
        <dbReference type="EC" id="2.3.1.20"/>
    </reaction>
</comment>
<proteinExistence type="inferred from homology"/>
<feature type="domain" description="O-acyltransferase WSD1-like N-terminal" evidence="11">
    <location>
        <begin position="174"/>
        <end position="316"/>
    </location>
</feature>
<dbReference type="Pfam" id="PF06974">
    <property type="entry name" value="WS_DGAT_C"/>
    <property type="match status" value="1"/>
</dbReference>
<evidence type="ECO:0000256" key="8">
    <source>
        <dbReference type="ARBA" id="ARBA00024360"/>
    </source>
</evidence>
<organism evidence="13 14">
    <name type="scientific">Kingdonia uniflora</name>
    <dbReference type="NCBI Taxonomy" id="39325"/>
    <lineage>
        <taxon>Eukaryota</taxon>
        <taxon>Viridiplantae</taxon>
        <taxon>Streptophyta</taxon>
        <taxon>Embryophyta</taxon>
        <taxon>Tracheophyta</taxon>
        <taxon>Spermatophyta</taxon>
        <taxon>Magnoliopsida</taxon>
        <taxon>Ranunculales</taxon>
        <taxon>Circaeasteraceae</taxon>
        <taxon>Kingdonia</taxon>
    </lineage>
</organism>
<dbReference type="GO" id="GO:0005886">
    <property type="term" value="C:plasma membrane"/>
    <property type="evidence" value="ECO:0007669"/>
    <property type="project" value="UniProtKB-SubCell"/>
</dbReference>
<comment type="similarity">
    <text evidence="8">In the N-terminal section; belongs to the long-chain O-acyltransferase family.</text>
</comment>
<dbReference type="InterPro" id="IPR004255">
    <property type="entry name" value="O-acyltransferase_WSD1_N"/>
</dbReference>
<reference evidence="13 14" key="1">
    <citation type="journal article" date="2020" name="IScience">
        <title>Genome Sequencing of the Endangered Kingdonia uniflora (Circaeasteraceae, Ranunculales) Reveals Potential Mechanisms of Evolutionary Specialization.</title>
        <authorList>
            <person name="Sun Y."/>
            <person name="Deng T."/>
            <person name="Zhang A."/>
            <person name="Moore M.J."/>
            <person name="Landis J.B."/>
            <person name="Lin N."/>
            <person name="Zhang H."/>
            <person name="Zhang X."/>
            <person name="Huang J."/>
            <person name="Zhang X."/>
            <person name="Sun H."/>
            <person name="Wang H."/>
        </authorList>
    </citation>
    <scope>NUCLEOTIDE SEQUENCE [LARGE SCALE GENOMIC DNA]</scope>
    <source>
        <strain evidence="13">TB1705</strain>
        <tissue evidence="13">Leaf</tissue>
    </source>
</reference>
<comment type="pathway">
    <text evidence="4">Lipid metabolism.</text>
</comment>
<dbReference type="InterPro" id="IPR009721">
    <property type="entry name" value="O-acyltransferase_WSD1_C"/>
</dbReference>
<dbReference type="GO" id="GO:0047196">
    <property type="term" value="F:long-chain-alcohol O-fatty-acyltransferase activity"/>
    <property type="evidence" value="ECO:0007669"/>
    <property type="project" value="UniProtKB-EC"/>
</dbReference>
<evidence type="ECO:0000256" key="10">
    <source>
        <dbReference type="ARBA" id="ARBA00048109"/>
    </source>
</evidence>
<accession>A0A7J7PC15</accession>
<evidence type="ECO:0000259" key="12">
    <source>
        <dbReference type="Pfam" id="PF06974"/>
    </source>
</evidence>
<gene>
    <name evidence="13" type="ORF">GIB67_034536</name>
</gene>
<keyword evidence="6" id="KW-0256">Endoplasmic reticulum</keyword>
<comment type="subcellular location">
    <subcellularLocation>
        <location evidence="1">Cell membrane</location>
        <topology evidence="1">Single-pass membrane protein</topology>
    </subcellularLocation>
    <subcellularLocation>
        <location evidence="2">Endoplasmic reticulum membrane</location>
    </subcellularLocation>
</comment>
<evidence type="ECO:0000256" key="5">
    <source>
        <dbReference type="ARBA" id="ARBA00022679"/>
    </source>
</evidence>
<comment type="caution">
    <text evidence="13">The sequence shown here is derived from an EMBL/GenBank/DDBJ whole genome shotgun (WGS) entry which is preliminary data.</text>
</comment>
<dbReference type="GO" id="GO:0019432">
    <property type="term" value="P:triglyceride biosynthetic process"/>
    <property type="evidence" value="ECO:0007669"/>
    <property type="project" value="UniProtKB-UniPathway"/>
</dbReference>
<name>A0A7J7PC15_9MAGN</name>
<evidence type="ECO:0000256" key="3">
    <source>
        <dbReference type="ARBA" id="ARBA00004771"/>
    </source>
</evidence>
<dbReference type="InterPro" id="IPR045034">
    <property type="entry name" value="O-acyltransferase_WSD1-like"/>
</dbReference>
<dbReference type="Proteomes" id="UP000541444">
    <property type="component" value="Unassembled WGS sequence"/>
</dbReference>
<evidence type="ECO:0000256" key="9">
    <source>
        <dbReference type="ARBA" id="ARBA00047604"/>
    </source>
</evidence>
<evidence type="ECO:0000313" key="13">
    <source>
        <dbReference type="EMBL" id="KAF6176674.1"/>
    </source>
</evidence>
<sequence length="487" mass="54892">MPAKTVVFTNVRKFDGDKFRWISSGEYIQMSGRAGVVMVIQRTFLRNSFYQFQSDRAIPDLQTPIDESKVVESLKKYLLQVNSHFSSVVVTDKKGAKKIEFRVEDHVIVPSFAPDLSNEAYADLFKECLSKIAVEKLNEKRPLWEIHVYKYPTCDAAGILALKMHHALGDGFSLNEKRPLWEIHVYKYPTCDAAGILALKMHHALGDGFSLMGALFSCLKRADNPSLPLTFPSTAHPSSPRMRGEMKVWKSVSSFVSGFWNTASDFVWGLLQSTLLENDRTVIRSGKPGIEQMPMDIKSDIRQIKSMLGVSVNDVVVGIVFYSIQLYAHAMGERSTNLRRTALVLLNTRMVNGYRSLDDMLEKDLWGNHFFFIHLSAPSTNYGEKIDPLQYIFKAQKAISKYVHSTLRNSSMCISNIVGPVEKMTLAELPVNNIYFFVTGSPQSLLFTIMSYMGKLTIVATNEKGHINSQLMVSCMEEAFKAASQKD</sequence>
<dbReference type="InterPro" id="IPR027417">
    <property type="entry name" value="P-loop_NTPase"/>
</dbReference>
<dbReference type="AlphaFoldDB" id="A0A7J7PC15"/>
<evidence type="ECO:0008006" key="15">
    <source>
        <dbReference type="Google" id="ProtNLM"/>
    </source>
</evidence>
<keyword evidence="14" id="KW-1185">Reference proteome</keyword>
<comment type="catalytic activity">
    <reaction evidence="9">
        <text>a long chain fatty alcohol + a fatty acyl-CoA = a long-chain alcohol wax ester + CoA</text>
        <dbReference type="Rhea" id="RHEA:38443"/>
        <dbReference type="ChEBI" id="CHEBI:17135"/>
        <dbReference type="ChEBI" id="CHEBI:57287"/>
        <dbReference type="ChEBI" id="CHEBI:77636"/>
        <dbReference type="ChEBI" id="CHEBI:235323"/>
        <dbReference type="EC" id="2.3.1.75"/>
    </reaction>
</comment>
<dbReference type="GO" id="GO:0004144">
    <property type="term" value="F:diacylglycerol O-acyltransferase activity"/>
    <property type="evidence" value="ECO:0007669"/>
    <property type="project" value="UniProtKB-EC"/>
</dbReference>
<evidence type="ECO:0000313" key="14">
    <source>
        <dbReference type="Proteomes" id="UP000541444"/>
    </source>
</evidence>
<comment type="pathway">
    <text evidence="3">Glycerolipid metabolism; triacylglycerol biosynthesis.</text>
</comment>
<evidence type="ECO:0000256" key="1">
    <source>
        <dbReference type="ARBA" id="ARBA00004162"/>
    </source>
</evidence>
<protein>
    <recommendedName>
        <fullName evidence="15">Diacylglycerol O-acyltransferase</fullName>
    </recommendedName>
</protein>
<evidence type="ECO:0000256" key="2">
    <source>
        <dbReference type="ARBA" id="ARBA00004586"/>
    </source>
</evidence>
<dbReference type="Gene3D" id="3.40.50.300">
    <property type="entry name" value="P-loop containing nucleotide triphosphate hydrolases"/>
    <property type="match status" value="1"/>
</dbReference>
<dbReference type="PANTHER" id="PTHR31650:SF34">
    <property type="entry name" value="O-ACYLTRANSFERASE WSD1-LIKE ISOFORM X1"/>
    <property type="match status" value="1"/>
</dbReference>
<keyword evidence="5" id="KW-0808">Transferase</keyword>
<evidence type="ECO:0000256" key="6">
    <source>
        <dbReference type="ARBA" id="ARBA00022824"/>
    </source>
</evidence>
<dbReference type="PANTHER" id="PTHR31650">
    <property type="entry name" value="O-ACYLTRANSFERASE (WSD1-LIKE) FAMILY PROTEIN"/>
    <property type="match status" value="1"/>
</dbReference>
<dbReference type="EMBL" id="JACGCM010000067">
    <property type="protein sequence ID" value="KAF6176674.1"/>
    <property type="molecule type" value="Genomic_DNA"/>
</dbReference>
<keyword evidence="7" id="KW-0012">Acyltransferase</keyword>
<evidence type="ECO:0000256" key="7">
    <source>
        <dbReference type="ARBA" id="ARBA00023315"/>
    </source>
</evidence>
<dbReference type="GO" id="GO:0005789">
    <property type="term" value="C:endoplasmic reticulum membrane"/>
    <property type="evidence" value="ECO:0007669"/>
    <property type="project" value="UniProtKB-SubCell"/>
</dbReference>
<dbReference type="Pfam" id="PF03007">
    <property type="entry name" value="WS_DGAT_cat"/>
    <property type="match status" value="1"/>
</dbReference>